<reference evidence="2 3" key="1">
    <citation type="submission" date="2015-08" db="EMBL/GenBank/DDBJ databases">
        <authorList>
            <person name="Babu N.S."/>
            <person name="Beckwith C.J."/>
            <person name="Beseler K.G."/>
            <person name="Brison A."/>
            <person name="Carone J.V."/>
            <person name="Caskin T.P."/>
            <person name="Diamond M."/>
            <person name="Durham M.E."/>
            <person name="Foxe J.M."/>
            <person name="Go M."/>
            <person name="Henderson B.A."/>
            <person name="Jones I.B."/>
            <person name="McGettigan J.A."/>
            <person name="Micheletti S.J."/>
            <person name="Nasrallah M.E."/>
            <person name="Ortiz D."/>
            <person name="Piller C.R."/>
            <person name="Privatt S.R."/>
            <person name="Schneider S.L."/>
            <person name="Sharp S."/>
            <person name="Smith T.C."/>
            <person name="Stanton J.D."/>
            <person name="Ullery H.E."/>
            <person name="Wilson R.J."/>
            <person name="Serrano M.G."/>
            <person name="Buck G."/>
            <person name="Lee V."/>
            <person name="Wang Y."/>
            <person name="Carvalho R."/>
            <person name="Voegtly L."/>
            <person name="Shi R."/>
            <person name="Duckworth R."/>
            <person name="Johnson A."/>
            <person name="Loviza R."/>
            <person name="Walstead R."/>
            <person name="Shah Z."/>
            <person name="Kiflezghi M."/>
            <person name="Wade K."/>
            <person name="Ball S.L."/>
            <person name="Bradley K.W."/>
            <person name="Asai D.J."/>
            <person name="Bowman C.A."/>
            <person name="Russell D.A."/>
            <person name="Pope W.H."/>
            <person name="Jacobs-Sera D."/>
            <person name="Hendrix R.W."/>
            <person name="Hatfull G.F."/>
        </authorList>
    </citation>
    <scope>NUCLEOTIDE SEQUENCE [LARGE SCALE GENOMIC DNA]</scope>
    <source>
        <strain evidence="2 3">DSM 27648</strain>
    </source>
</reference>
<keyword evidence="1" id="KW-0472">Membrane</keyword>
<proteinExistence type="predicted"/>
<feature type="transmembrane region" description="Helical" evidence="1">
    <location>
        <begin position="12"/>
        <end position="30"/>
    </location>
</feature>
<protein>
    <submittedName>
        <fullName evidence="2">Uncharacterized protein</fullName>
    </submittedName>
</protein>
<dbReference type="KEGG" id="llu:AKJ09_04097"/>
<organism evidence="2 3">
    <name type="scientific">Labilithrix luteola</name>
    <dbReference type="NCBI Taxonomy" id="1391654"/>
    <lineage>
        <taxon>Bacteria</taxon>
        <taxon>Pseudomonadati</taxon>
        <taxon>Myxococcota</taxon>
        <taxon>Polyangia</taxon>
        <taxon>Polyangiales</taxon>
        <taxon>Labilitrichaceae</taxon>
        <taxon>Labilithrix</taxon>
    </lineage>
</organism>
<evidence type="ECO:0000313" key="2">
    <source>
        <dbReference type="EMBL" id="AKU97433.1"/>
    </source>
</evidence>
<keyword evidence="3" id="KW-1185">Reference proteome</keyword>
<evidence type="ECO:0000256" key="1">
    <source>
        <dbReference type="SAM" id="Phobius"/>
    </source>
</evidence>
<keyword evidence="1" id="KW-0812">Transmembrane</keyword>
<accession>A0A0K1PV74</accession>
<dbReference type="Proteomes" id="UP000064967">
    <property type="component" value="Chromosome"/>
</dbReference>
<name>A0A0K1PV74_9BACT</name>
<evidence type="ECO:0000313" key="3">
    <source>
        <dbReference type="Proteomes" id="UP000064967"/>
    </source>
</evidence>
<dbReference type="EMBL" id="CP012333">
    <property type="protein sequence ID" value="AKU97433.1"/>
    <property type="molecule type" value="Genomic_DNA"/>
</dbReference>
<gene>
    <name evidence="2" type="ORF">AKJ09_04097</name>
</gene>
<dbReference type="AlphaFoldDB" id="A0A0K1PV74"/>
<dbReference type="RefSeq" id="WP_146648566.1">
    <property type="nucleotide sequence ID" value="NZ_CP012333.1"/>
</dbReference>
<sequence>MDDQTKNVFDVVFTAIGLLGAAIGFAKAIHEWREGQRWKRSERLDRFVETFESTPLLKLACTILDWTTRQVKFDGRDVLIENRDVLLALRNHAEEPAGTVFTGEQALIRDAYDAFLAFFARLELAIATGLVEAEPAKSAFAYWLDQYATMKVHPGEAKLNKELRARSPAQMAVVYLTAYGQPLLIGDLCERFDVVLWSGKPKEARKKTTRTSDPTRTRAA</sequence>
<keyword evidence="1" id="KW-1133">Transmembrane helix</keyword>